<evidence type="ECO:0000256" key="2">
    <source>
        <dbReference type="SAM" id="SignalP"/>
    </source>
</evidence>
<evidence type="ECO:0000313" key="4">
    <source>
        <dbReference type="Proteomes" id="UP001432060"/>
    </source>
</evidence>
<sequence>MGRRSKLLTGRAAATLALALSSMALGPLSAAHAEGAPESDDPIVISDTGNATAKLTIVLDKQAPEDRPHGDDTPVMSDEQVADELAKFNDVVDVASTPEPAGTLSAEELSVLSADNASQDTPEAADDTATPMRVDPGGGGGRSVLKCYDNRSWSDARGTFMARHNCAYNNINWGYKISPAVRAIISSPVRETGLRWWKNRKSQPANSPHTVGSSYLFHGTLGKVNSWDAVDYQDYMTFSVRIGGRTGRGTLTFAGGVVTIRG</sequence>
<protein>
    <recommendedName>
        <fullName evidence="5">Secreted protein</fullName>
    </recommendedName>
</protein>
<feature type="chain" id="PRO_5045545594" description="Secreted protein" evidence="2">
    <location>
        <begin position="34"/>
        <end position="262"/>
    </location>
</feature>
<keyword evidence="4" id="KW-1185">Reference proteome</keyword>
<gene>
    <name evidence="3" type="ORF">OG515_18925</name>
</gene>
<dbReference type="Proteomes" id="UP001432060">
    <property type="component" value="Chromosome"/>
</dbReference>
<reference evidence="3" key="1">
    <citation type="submission" date="2022-10" db="EMBL/GenBank/DDBJ databases">
        <title>The complete genomes of actinobacterial strains from the NBC collection.</title>
        <authorList>
            <person name="Joergensen T.S."/>
            <person name="Alvarez Arevalo M."/>
            <person name="Sterndorff E.B."/>
            <person name="Faurdal D."/>
            <person name="Vuksanovic O."/>
            <person name="Mourched A.-S."/>
            <person name="Charusanti P."/>
            <person name="Shaw S."/>
            <person name="Blin K."/>
            <person name="Weber T."/>
        </authorList>
    </citation>
    <scope>NUCLEOTIDE SEQUENCE</scope>
    <source>
        <strain evidence="3">NBC_00668</strain>
    </source>
</reference>
<dbReference type="InterPro" id="IPR006311">
    <property type="entry name" value="TAT_signal"/>
</dbReference>
<name>A0ABZ1XMI4_9ACTN</name>
<feature type="region of interest" description="Disordered" evidence="1">
    <location>
        <begin position="115"/>
        <end position="138"/>
    </location>
</feature>
<evidence type="ECO:0000256" key="1">
    <source>
        <dbReference type="SAM" id="MobiDB-lite"/>
    </source>
</evidence>
<dbReference type="RefSeq" id="WP_329400267.1">
    <property type="nucleotide sequence ID" value="NZ_CP109019.1"/>
</dbReference>
<keyword evidence="2" id="KW-0732">Signal</keyword>
<accession>A0ABZ1XMI4</accession>
<proteinExistence type="predicted"/>
<dbReference type="PROSITE" id="PS51318">
    <property type="entry name" value="TAT"/>
    <property type="match status" value="1"/>
</dbReference>
<dbReference type="EMBL" id="CP109019">
    <property type="protein sequence ID" value="WUT84117.1"/>
    <property type="molecule type" value="Genomic_DNA"/>
</dbReference>
<feature type="signal peptide" evidence="2">
    <location>
        <begin position="1"/>
        <end position="33"/>
    </location>
</feature>
<organism evidence="3 4">
    <name type="scientific">Streptomyces melanogenes</name>
    <dbReference type="NCBI Taxonomy" id="67326"/>
    <lineage>
        <taxon>Bacteria</taxon>
        <taxon>Bacillati</taxon>
        <taxon>Actinomycetota</taxon>
        <taxon>Actinomycetes</taxon>
        <taxon>Kitasatosporales</taxon>
        <taxon>Streptomycetaceae</taxon>
        <taxon>Streptomyces</taxon>
    </lineage>
</organism>
<evidence type="ECO:0000313" key="3">
    <source>
        <dbReference type="EMBL" id="WUT84117.1"/>
    </source>
</evidence>
<evidence type="ECO:0008006" key="5">
    <source>
        <dbReference type="Google" id="ProtNLM"/>
    </source>
</evidence>